<dbReference type="Proteomes" id="UP000318313">
    <property type="component" value="Chromosome"/>
</dbReference>
<evidence type="ECO:0000313" key="1">
    <source>
        <dbReference type="EMBL" id="QDV48724.1"/>
    </source>
</evidence>
<dbReference type="AlphaFoldDB" id="A0A518I6M0"/>
<gene>
    <name evidence="1" type="ORF">Enr17x_07370</name>
</gene>
<organism evidence="1 2">
    <name type="scientific">Gimesia fumaroli</name>
    <dbReference type="NCBI Taxonomy" id="2527976"/>
    <lineage>
        <taxon>Bacteria</taxon>
        <taxon>Pseudomonadati</taxon>
        <taxon>Planctomycetota</taxon>
        <taxon>Planctomycetia</taxon>
        <taxon>Planctomycetales</taxon>
        <taxon>Planctomycetaceae</taxon>
        <taxon>Gimesia</taxon>
    </lineage>
</organism>
<proteinExistence type="predicted"/>
<protein>
    <submittedName>
        <fullName evidence="1">Uncharacterized protein</fullName>
    </submittedName>
</protein>
<reference evidence="1 2" key="1">
    <citation type="submission" date="2019-03" db="EMBL/GenBank/DDBJ databases">
        <title>Deep-cultivation of Planctomycetes and their phenomic and genomic characterization uncovers novel biology.</title>
        <authorList>
            <person name="Wiegand S."/>
            <person name="Jogler M."/>
            <person name="Boedeker C."/>
            <person name="Pinto D."/>
            <person name="Vollmers J."/>
            <person name="Rivas-Marin E."/>
            <person name="Kohn T."/>
            <person name="Peeters S.H."/>
            <person name="Heuer A."/>
            <person name="Rast P."/>
            <person name="Oberbeckmann S."/>
            <person name="Bunk B."/>
            <person name="Jeske O."/>
            <person name="Meyerdierks A."/>
            <person name="Storesund J.E."/>
            <person name="Kallscheuer N."/>
            <person name="Luecker S."/>
            <person name="Lage O.M."/>
            <person name="Pohl T."/>
            <person name="Merkel B.J."/>
            <person name="Hornburger P."/>
            <person name="Mueller R.-W."/>
            <person name="Bruemmer F."/>
            <person name="Labrenz M."/>
            <person name="Spormann A.M."/>
            <person name="Op den Camp H."/>
            <person name="Overmann J."/>
            <person name="Amann R."/>
            <person name="Jetten M.S.M."/>
            <person name="Mascher T."/>
            <person name="Medema M.H."/>
            <person name="Devos D.P."/>
            <person name="Kaster A.-K."/>
            <person name="Ovreas L."/>
            <person name="Rohde M."/>
            <person name="Galperin M.Y."/>
            <person name="Jogler C."/>
        </authorList>
    </citation>
    <scope>NUCLEOTIDE SEQUENCE [LARGE SCALE GENOMIC DNA]</scope>
    <source>
        <strain evidence="1 2">Enr17</strain>
    </source>
</reference>
<evidence type="ECO:0000313" key="2">
    <source>
        <dbReference type="Proteomes" id="UP000318313"/>
    </source>
</evidence>
<dbReference type="KEGG" id="gfm:Enr17x_07370"/>
<accession>A0A518I6M0</accession>
<dbReference type="EMBL" id="CP037452">
    <property type="protein sequence ID" value="QDV48724.1"/>
    <property type="molecule type" value="Genomic_DNA"/>
</dbReference>
<sequence length="118" mass="13191">MSICTSNRVYLKLPFDESDAAEMERLMKDLGDEYFGSEDGREWRLMKNQMVLTVVIRPLKQIQADCQADLTALGVASKEIFEVVTVKGLKESSEFCRQIADRIAADLEGVTGVTEHCG</sequence>
<keyword evidence="2" id="KW-1185">Reference proteome</keyword>
<name>A0A518I6M0_9PLAN</name>